<sequence length="215" mass="24272">MEPPPSNTLGSTLQSLNSHLEKARWNVDEMRKPLDALTATIDGLQGQTMQIALLGEVGTRQEIAGLRTQIRNQDQKHKDGIKEIQGILDDLLQNQVVEHMRKEVEQEISNQINVLVQEQVAECLKDHIPQALQVEVEESKRELDRLNTALHNSESRRSNGNLRTNQVDDLLATMFMLDGTVSPRFPKDLKGLFSLDEWNNLSLLSSGLSPSLYRN</sequence>
<evidence type="ECO:0000313" key="1">
    <source>
        <dbReference type="EMBL" id="CAA7258985.1"/>
    </source>
</evidence>
<proteinExistence type="predicted"/>
<accession>A0A8S0WJR1</accession>
<protein>
    <submittedName>
        <fullName evidence="1">Uncharacterized protein</fullName>
    </submittedName>
</protein>
<name>A0A8S0WJR1_CYCAE</name>
<dbReference type="Proteomes" id="UP000467700">
    <property type="component" value="Unassembled WGS sequence"/>
</dbReference>
<reference evidence="1 2" key="1">
    <citation type="submission" date="2020-01" db="EMBL/GenBank/DDBJ databases">
        <authorList>
            <person name="Gupta K D."/>
        </authorList>
    </citation>
    <scope>NUCLEOTIDE SEQUENCE [LARGE SCALE GENOMIC DNA]</scope>
</reference>
<dbReference type="OrthoDB" id="3235759at2759"/>
<organism evidence="1 2">
    <name type="scientific">Cyclocybe aegerita</name>
    <name type="common">Black poplar mushroom</name>
    <name type="synonym">Agrocybe aegerita</name>
    <dbReference type="NCBI Taxonomy" id="1973307"/>
    <lineage>
        <taxon>Eukaryota</taxon>
        <taxon>Fungi</taxon>
        <taxon>Dikarya</taxon>
        <taxon>Basidiomycota</taxon>
        <taxon>Agaricomycotina</taxon>
        <taxon>Agaricomycetes</taxon>
        <taxon>Agaricomycetidae</taxon>
        <taxon>Agaricales</taxon>
        <taxon>Agaricineae</taxon>
        <taxon>Bolbitiaceae</taxon>
        <taxon>Cyclocybe</taxon>
    </lineage>
</organism>
<dbReference type="EMBL" id="CACVBS010000013">
    <property type="protein sequence ID" value="CAA7258985.1"/>
    <property type="molecule type" value="Genomic_DNA"/>
</dbReference>
<keyword evidence="2" id="KW-1185">Reference proteome</keyword>
<comment type="caution">
    <text evidence="1">The sequence shown here is derived from an EMBL/GenBank/DDBJ whole genome shotgun (WGS) entry which is preliminary data.</text>
</comment>
<dbReference type="AlphaFoldDB" id="A0A8S0WJR1"/>
<gene>
    <name evidence="1" type="ORF">AAE3_LOCUS1280</name>
</gene>
<evidence type="ECO:0000313" key="2">
    <source>
        <dbReference type="Proteomes" id="UP000467700"/>
    </source>
</evidence>